<dbReference type="AlphaFoldDB" id="A0A840F8A3"/>
<reference evidence="2 3" key="1">
    <citation type="submission" date="2020-08" db="EMBL/GenBank/DDBJ databases">
        <title>Sequencing the genomes of 1000 actinobacteria strains.</title>
        <authorList>
            <person name="Klenk H.-P."/>
        </authorList>
    </citation>
    <scope>NUCLEOTIDE SEQUENCE [LARGE SCALE GENOMIC DNA]</scope>
    <source>
        <strain evidence="2 3">DSM 45298</strain>
    </source>
</reference>
<dbReference type="Gene3D" id="3.40.50.1820">
    <property type="entry name" value="alpha/beta hydrolase"/>
    <property type="match status" value="1"/>
</dbReference>
<dbReference type="PANTHER" id="PTHR46623">
    <property type="entry name" value="CARBOXYMETHYLENEBUTENOLIDASE-RELATED"/>
    <property type="match status" value="1"/>
</dbReference>
<accession>A0A840F8A3</accession>
<evidence type="ECO:0000313" key="3">
    <source>
        <dbReference type="Proteomes" id="UP000551501"/>
    </source>
</evidence>
<gene>
    <name evidence="2" type="ORF">BKA16_002299</name>
</gene>
<evidence type="ECO:0000313" key="2">
    <source>
        <dbReference type="EMBL" id="MBB4135747.1"/>
    </source>
</evidence>
<dbReference type="InterPro" id="IPR051049">
    <property type="entry name" value="Dienelactone_hydrolase-like"/>
</dbReference>
<sequence>MSAPLPPALDGFERREFAHEGIDHHYYRRGDGPAVIVIPEIPGITPKVADFARRVTAAGFTVFVPSLFGVDGAEPNPAGLADAPRAGVGMIRSLGRVCVSREFTIFATGQTSRVVDWLRALARSAHAECGGPGAGAIGMCVTGGFALAMSVDDTMLAPVLSQPSLPFGITPSRRRTIDISPADLACVRARCENEGLEVLGARFDGDLLSPGGRFEFLRRELGDEFIGVELPDEAADPDAALPPHSVVTEHLIDEPGEPTRDALDQIIDFFRRKLAVA</sequence>
<dbReference type="InterPro" id="IPR002925">
    <property type="entry name" value="Dienelactn_hydro"/>
</dbReference>
<dbReference type="InterPro" id="IPR029058">
    <property type="entry name" value="AB_hydrolase_fold"/>
</dbReference>
<dbReference type="EMBL" id="JACIFP010000001">
    <property type="protein sequence ID" value="MBB4135747.1"/>
    <property type="molecule type" value="Genomic_DNA"/>
</dbReference>
<feature type="domain" description="Dienelactone hydrolase" evidence="1">
    <location>
        <begin position="32"/>
        <end position="157"/>
    </location>
</feature>
<protein>
    <submittedName>
        <fullName evidence="2">Dienelactone hydrolase</fullName>
    </submittedName>
</protein>
<keyword evidence="3" id="KW-1185">Reference proteome</keyword>
<evidence type="ECO:0000259" key="1">
    <source>
        <dbReference type="Pfam" id="PF01738"/>
    </source>
</evidence>
<proteinExistence type="predicted"/>
<dbReference type="Pfam" id="PF01738">
    <property type="entry name" value="DLH"/>
    <property type="match status" value="1"/>
</dbReference>
<dbReference type="RefSeq" id="WP_183370768.1">
    <property type="nucleotide sequence ID" value="NZ_BAABHL010000122.1"/>
</dbReference>
<dbReference type="GO" id="GO:0016787">
    <property type="term" value="F:hydrolase activity"/>
    <property type="evidence" value="ECO:0007669"/>
    <property type="project" value="UniProtKB-KW"/>
</dbReference>
<organism evidence="2 3">
    <name type="scientific">Gordonia humi</name>
    <dbReference type="NCBI Taxonomy" id="686429"/>
    <lineage>
        <taxon>Bacteria</taxon>
        <taxon>Bacillati</taxon>
        <taxon>Actinomycetota</taxon>
        <taxon>Actinomycetes</taxon>
        <taxon>Mycobacteriales</taxon>
        <taxon>Gordoniaceae</taxon>
        <taxon>Gordonia</taxon>
    </lineage>
</organism>
<comment type="caution">
    <text evidence="2">The sequence shown here is derived from an EMBL/GenBank/DDBJ whole genome shotgun (WGS) entry which is preliminary data.</text>
</comment>
<dbReference type="Proteomes" id="UP000551501">
    <property type="component" value="Unassembled WGS sequence"/>
</dbReference>
<dbReference type="SUPFAM" id="SSF53474">
    <property type="entry name" value="alpha/beta-Hydrolases"/>
    <property type="match status" value="1"/>
</dbReference>
<name>A0A840F8A3_9ACTN</name>
<dbReference type="PANTHER" id="PTHR46623:SF7">
    <property type="entry name" value="CARBOXYMETHYLENEBUTENOLIDASE"/>
    <property type="match status" value="1"/>
</dbReference>
<keyword evidence="2" id="KW-0378">Hydrolase</keyword>